<keyword evidence="7" id="KW-0732">Signal</keyword>
<evidence type="ECO:0000256" key="7">
    <source>
        <dbReference type="SAM" id="SignalP"/>
    </source>
</evidence>
<evidence type="ECO:0000256" key="4">
    <source>
        <dbReference type="ARBA" id="ARBA00022801"/>
    </source>
</evidence>
<organism evidence="11 12">
    <name type="scientific">Fulvitalea axinellae</name>
    <dbReference type="NCBI Taxonomy" id="1182444"/>
    <lineage>
        <taxon>Bacteria</taxon>
        <taxon>Pseudomonadati</taxon>
        <taxon>Bacteroidota</taxon>
        <taxon>Cytophagia</taxon>
        <taxon>Cytophagales</taxon>
        <taxon>Persicobacteraceae</taxon>
        <taxon>Fulvitalea</taxon>
    </lineage>
</organism>
<feature type="domain" description="Glycoside hydrolase family 20 catalytic" evidence="8">
    <location>
        <begin position="168"/>
        <end position="518"/>
    </location>
</feature>
<feature type="domain" description="GH29D-like beta-sandwich" evidence="10">
    <location>
        <begin position="559"/>
        <end position="611"/>
    </location>
</feature>
<dbReference type="Pfam" id="PF02838">
    <property type="entry name" value="Glyco_hydro_20b"/>
    <property type="match status" value="1"/>
</dbReference>
<dbReference type="InterPro" id="IPR015883">
    <property type="entry name" value="Glyco_hydro_20_cat"/>
</dbReference>
<gene>
    <name evidence="11" type="ORF">FUAX_42910</name>
</gene>
<dbReference type="InterPro" id="IPR017853">
    <property type="entry name" value="GH"/>
</dbReference>
<accession>A0AAU9CZC3</accession>
<dbReference type="Proteomes" id="UP001348817">
    <property type="component" value="Plasmid pFA2"/>
</dbReference>
<dbReference type="InterPro" id="IPR029018">
    <property type="entry name" value="Hex-like_dom2"/>
</dbReference>
<keyword evidence="5" id="KW-0326">Glycosidase</keyword>
<feature type="signal peptide" evidence="7">
    <location>
        <begin position="1"/>
        <end position="26"/>
    </location>
</feature>
<evidence type="ECO:0000256" key="6">
    <source>
        <dbReference type="PIRSR" id="PIRSR625705-1"/>
    </source>
</evidence>
<evidence type="ECO:0000313" key="11">
    <source>
        <dbReference type="EMBL" id="BDD11859.1"/>
    </source>
</evidence>
<proteinExistence type="inferred from homology"/>
<reference evidence="11 12" key="1">
    <citation type="submission" date="2021-12" db="EMBL/GenBank/DDBJ databases">
        <title>Genome sequencing of bacteria with rrn-lacking chromosome and rrn-plasmid.</title>
        <authorList>
            <person name="Anda M."/>
            <person name="Iwasaki W."/>
        </authorList>
    </citation>
    <scope>NUCLEOTIDE SEQUENCE [LARGE SCALE GENOMIC DNA]</scope>
    <source>
        <strain evidence="11 12">DSM 100852</strain>
        <plasmid evidence="11 12">pFA2</plasmid>
    </source>
</reference>
<dbReference type="InterPro" id="IPR025705">
    <property type="entry name" value="Beta_hexosaminidase_sua/sub"/>
</dbReference>
<dbReference type="PANTHER" id="PTHR22600:SF57">
    <property type="entry name" value="BETA-N-ACETYLHEXOSAMINIDASE"/>
    <property type="match status" value="1"/>
</dbReference>
<evidence type="ECO:0000313" key="12">
    <source>
        <dbReference type="Proteomes" id="UP001348817"/>
    </source>
</evidence>
<evidence type="ECO:0000256" key="2">
    <source>
        <dbReference type="ARBA" id="ARBA00006285"/>
    </source>
</evidence>
<keyword evidence="4" id="KW-0378">Hydrolase</keyword>
<feature type="domain" description="Beta-hexosaminidase bacterial type N-terminal" evidence="9">
    <location>
        <begin position="33"/>
        <end position="165"/>
    </location>
</feature>
<feature type="chain" id="PRO_5043840747" description="beta-N-acetylhexosaminidase" evidence="7">
    <location>
        <begin position="27"/>
        <end position="751"/>
    </location>
</feature>
<dbReference type="Gene3D" id="3.20.20.80">
    <property type="entry name" value="Glycosidases"/>
    <property type="match status" value="1"/>
</dbReference>
<evidence type="ECO:0000259" key="8">
    <source>
        <dbReference type="Pfam" id="PF00728"/>
    </source>
</evidence>
<comment type="catalytic activity">
    <reaction evidence="1">
        <text>Hydrolysis of terminal non-reducing N-acetyl-D-hexosamine residues in N-acetyl-beta-D-hexosaminides.</text>
        <dbReference type="EC" id="3.2.1.52"/>
    </reaction>
</comment>
<dbReference type="RefSeq" id="WP_338395262.1">
    <property type="nucleotide sequence ID" value="NZ_AP025316.1"/>
</dbReference>
<dbReference type="Pfam" id="PF13290">
    <property type="entry name" value="CHB_HEX_C_1"/>
    <property type="match status" value="1"/>
</dbReference>
<dbReference type="PRINTS" id="PR00738">
    <property type="entry name" value="GLHYDRLASE20"/>
</dbReference>
<comment type="similarity">
    <text evidence="2">Belongs to the glycosyl hydrolase 20 family.</text>
</comment>
<dbReference type="GO" id="GO:0004563">
    <property type="term" value="F:beta-N-acetylhexosaminidase activity"/>
    <property type="evidence" value="ECO:0007669"/>
    <property type="project" value="UniProtKB-EC"/>
</dbReference>
<name>A0AAU9CZC3_9BACT</name>
<dbReference type="GO" id="GO:0016020">
    <property type="term" value="C:membrane"/>
    <property type="evidence" value="ECO:0007669"/>
    <property type="project" value="TreeGrafter"/>
</dbReference>
<dbReference type="PROSITE" id="PS51257">
    <property type="entry name" value="PROKAR_LIPOPROTEIN"/>
    <property type="match status" value="1"/>
</dbReference>
<feature type="active site" description="Proton donor" evidence="6">
    <location>
        <position position="332"/>
    </location>
</feature>
<geneLocation type="plasmid" evidence="11 12">
    <name>pFA2</name>
</geneLocation>
<dbReference type="EC" id="3.2.1.52" evidence="3"/>
<evidence type="ECO:0000259" key="9">
    <source>
        <dbReference type="Pfam" id="PF02838"/>
    </source>
</evidence>
<dbReference type="Pfam" id="PF00728">
    <property type="entry name" value="Glyco_hydro_20"/>
    <property type="match status" value="1"/>
</dbReference>
<evidence type="ECO:0000256" key="5">
    <source>
        <dbReference type="ARBA" id="ARBA00023295"/>
    </source>
</evidence>
<dbReference type="InterPro" id="IPR059177">
    <property type="entry name" value="GH29D-like_dom"/>
</dbReference>
<dbReference type="SUPFAM" id="SSF55545">
    <property type="entry name" value="beta-N-acetylhexosaminidase-like domain"/>
    <property type="match status" value="1"/>
</dbReference>
<dbReference type="InterPro" id="IPR015882">
    <property type="entry name" value="HEX_bac_N"/>
</dbReference>
<protein>
    <recommendedName>
        <fullName evidence="3">beta-N-acetylhexosaminidase</fullName>
        <ecNumber evidence="3">3.2.1.52</ecNumber>
    </recommendedName>
</protein>
<keyword evidence="11" id="KW-0614">Plasmid</keyword>
<evidence type="ECO:0000256" key="1">
    <source>
        <dbReference type="ARBA" id="ARBA00001231"/>
    </source>
</evidence>
<dbReference type="Gene3D" id="3.30.379.10">
    <property type="entry name" value="Chitobiase/beta-hexosaminidase domain 2-like"/>
    <property type="match status" value="1"/>
</dbReference>
<keyword evidence="12" id="KW-1185">Reference proteome</keyword>
<dbReference type="EMBL" id="AP025316">
    <property type="protein sequence ID" value="BDD11859.1"/>
    <property type="molecule type" value="Genomic_DNA"/>
</dbReference>
<evidence type="ECO:0000259" key="10">
    <source>
        <dbReference type="Pfam" id="PF13290"/>
    </source>
</evidence>
<dbReference type="GO" id="GO:0005975">
    <property type="term" value="P:carbohydrate metabolic process"/>
    <property type="evidence" value="ECO:0007669"/>
    <property type="project" value="InterPro"/>
</dbReference>
<dbReference type="KEGG" id="fax:FUAX_42910"/>
<dbReference type="GO" id="GO:0030203">
    <property type="term" value="P:glycosaminoglycan metabolic process"/>
    <property type="evidence" value="ECO:0007669"/>
    <property type="project" value="TreeGrafter"/>
</dbReference>
<dbReference type="SUPFAM" id="SSF51445">
    <property type="entry name" value="(Trans)glycosidases"/>
    <property type="match status" value="1"/>
</dbReference>
<evidence type="ECO:0000256" key="3">
    <source>
        <dbReference type="ARBA" id="ARBA00012663"/>
    </source>
</evidence>
<dbReference type="AlphaFoldDB" id="A0AAU9CZC3"/>
<sequence length="751" mass="84769">MREHTTGRTLIALFAMVLLACTQTFAEGKDKGINIIPKPVSLKTTGETFSLTESTKILYSKGLKEQADLLFSALSPATGWDFAVAESSKAKKGAISLLLTDNADLPAEGYSLKVSAKGIEILAQKPAGVFNGIQSLLQLLPENIYSDKRQRDIAWDVPGVEIEDAPTFAWRGMMLDVSRYFYEKDFVLKYIDMMAMYKLNVLHFHLIDDAGWRIEIKKYPKLTEIGAWRGEGANRSGGFYTQDELKEIVAYAKARNVEVIPEIEIPAHTLAALSAYPWLGCREMRHRVPTYHFISRDLYCVGKESTFDFLGDVFKEVFEIFPSKYVHIGGDEARYDRWKECDHCQKRKNSLGLKHDRELQVYFTNRVQKMVGKYGKTIVGWDEIVERGLAGKAVAMIWHNKKKAFTATADGHMAVMALTGHSYFDVAESRTPGEVKAATWLSPISLEKSYSFDPMLKGLDEKYRDQILGAQACLWTDQFIHGTKLQEILPLNENRSEVYAEYLTFPRMAALAEVCWTPKSDRAFPDFEGRMASHYNRYDFAGYGYRVPEPKLVSKKKVSNGFEISVENVVNGAEIRYTEDGSRPHSHSKLYTGSVKVKSLQDFQAITVINRKQYSLPFFFPEDYSKFKPYGKLMAKWAPTKISDKNYEIFKANATGKVNKNGVYEIAFLYTDGDNALEIESVALFKNGKQIGEDKHVGTAGKNANGNVYRFSVDQYETGAGFEIRAKVRGARGNHSYGVIFIKRTGDVQGI</sequence>
<dbReference type="PANTHER" id="PTHR22600">
    <property type="entry name" value="BETA-HEXOSAMINIDASE"/>
    <property type="match status" value="1"/>
</dbReference>
<dbReference type="CDD" id="cd06563">
    <property type="entry name" value="GH20_chitobiase-like"/>
    <property type="match status" value="1"/>
</dbReference>